<evidence type="ECO:0000313" key="3">
    <source>
        <dbReference type="Proteomes" id="UP001597052"/>
    </source>
</evidence>
<dbReference type="CDD" id="cd00885">
    <property type="entry name" value="cinA"/>
    <property type="match status" value="1"/>
</dbReference>
<protein>
    <submittedName>
        <fullName evidence="2">Competence/damage-inducible protein A</fullName>
    </submittedName>
</protein>
<dbReference type="EMBL" id="JBHUDM010000002">
    <property type="protein sequence ID" value="MFD1642282.1"/>
    <property type="molecule type" value="Genomic_DNA"/>
</dbReference>
<dbReference type="NCBIfam" id="TIGR00177">
    <property type="entry name" value="molyb_syn"/>
    <property type="match status" value="1"/>
</dbReference>
<organism evidence="2 3">
    <name type="scientific">Halohasta litorea</name>
    <dbReference type="NCBI Taxonomy" id="869891"/>
    <lineage>
        <taxon>Archaea</taxon>
        <taxon>Methanobacteriati</taxon>
        <taxon>Methanobacteriota</taxon>
        <taxon>Stenosarchaea group</taxon>
        <taxon>Halobacteria</taxon>
        <taxon>Halobacteriales</taxon>
        <taxon>Haloferacaceae</taxon>
        <taxon>Halohasta</taxon>
    </lineage>
</organism>
<accession>A0ABD6DA83</accession>
<dbReference type="SMART" id="SM00852">
    <property type="entry name" value="MoCF_biosynth"/>
    <property type="match status" value="1"/>
</dbReference>
<comment type="caution">
    <text evidence="2">The sequence shown here is derived from an EMBL/GenBank/DDBJ whole genome shotgun (WGS) entry which is preliminary data.</text>
</comment>
<dbReference type="SUPFAM" id="SSF53218">
    <property type="entry name" value="Molybdenum cofactor biosynthesis proteins"/>
    <property type="match status" value="1"/>
</dbReference>
<evidence type="ECO:0000313" key="2">
    <source>
        <dbReference type="EMBL" id="MFD1642282.1"/>
    </source>
</evidence>
<dbReference type="InterPro" id="IPR056596">
    <property type="entry name" value="FLAD1_M"/>
</dbReference>
<evidence type="ECO:0000259" key="1">
    <source>
        <dbReference type="SMART" id="SM00852"/>
    </source>
</evidence>
<proteinExistence type="predicted"/>
<dbReference type="PANTHER" id="PTHR13939:SF0">
    <property type="entry name" value="NMN AMIDOHYDROLASE-LIKE PROTEIN YFAY"/>
    <property type="match status" value="1"/>
</dbReference>
<reference evidence="2 3" key="1">
    <citation type="journal article" date="2019" name="Int. J. Syst. Evol. Microbiol.">
        <title>The Global Catalogue of Microorganisms (GCM) 10K type strain sequencing project: providing services to taxonomists for standard genome sequencing and annotation.</title>
        <authorList>
            <consortium name="The Broad Institute Genomics Platform"/>
            <consortium name="The Broad Institute Genome Sequencing Center for Infectious Disease"/>
            <person name="Wu L."/>
            <person name="Ma J."/>
        </authorList>
    </citation>
    <scope>NUCLEOTIDE SEQUENCE [LARGE SCALE GENOMIC DNA]</scope>
    <source>
        <strain evidence="2 3">CGMCC 1.10593</strain>
    </source>
</reference>
<dbReference type="Proteomes" id="UP001597052">
    <property type="component" value="Unassembled WGS sequence"/>
</dbReference>
<gene>
    <name evidence="2" type="ORF">ACFSBW_10405</name>
</gene>
<dbReference type="Pfam" id="PF00994">
    <property type="entry name" value="MoCF_biosynth"/>
    <property type="match status" value="1"/>
</dbReference>
<dbReference type="PANTHER" id="PTHR13939">
    <property type="entry name" value="NICOTINAMIDE-NUCLEOTIDE AMIDOHYDROLASE PNCC"/>
    <property type="match status" value="1"/>
</dbReference>
<dbReference type="Gene3D" id="3.40.980.10">
    <property type="entry name" value="MoaB/Mog-like domain"/>
    <property type="match status" value="1"/>
</dbReference>
<dbReference type="AlphaFoldDB" id="A0ABD6DA83"/>
<sequence length="232" mass="24577">MNVAIVTVGDELLVGQTVNTNAAWLAEQLTARGCTVDRITTLPDRIGEIARVVNEYHAEYDAVIVTGGLGPTPDDLTMEGVAAAVGRETVHHEAAREWLTEQGGYSADELAVGTAELPAGARMLPNEVGVAPGAVVDSIYVLPGVPAEMKAMFESVAEAFAGAEIHTRTVVADEPESALVDRLQEVRERFDVAVGSYPGETVRVKFSGTDAEAVAAAADWFGARVDRIEEED</sequence>
<dbReference type="RefSeq" id="WP_256395347.1">
    <property type="nucleotide sequence ID" value="NZ_JANHDJ010000002.1"/>
</dbReference>
<dbReference type="Pfam" id="PF24102">
    <property type="entry name" value="FLAD1_M"/>
    <property type="match status" value="1"/>
</dbReference>
<dbReference type="InterPro" id="IPR050101">
    <property type="entry name" value="CinA"/>
</dbReference>
<keyword evidence="3" id="KW-1185">Reference proteome</keyword>
<name>A0ABD6DA83_9EURY</name>
<dbReference type="InterPro" id="IPR001453">
    <property type="entry name" value="MoaB/Mog_dom"/>
</dbReference>
<feature type="domain" description="MoaB/Mog" evidence="1">
    <location>
        <begin position="4"/>
        <end position="163"/>
    </location>
</feature>
<dbReference type="InterPro" id="IPR036425">
    <property type="entry name" value="MoaB/Mog-like_dom_sf"/>
</dbReference>